<dbReference type="PRINTS" id="PR00297">
    <property type="entry name" value="CHAPERONIN10"/>
</dbReference>
<comment type="similarity">
    <text evidence="1 3">Belongs to the GroES chaperonin family.</text>
</comment>
<organism evidence="4">
    <name type="scientific">Candidatus Shikimatogenerans sp. Ttur</name>
    <dbReference type="NCBI Taxonomy" id="3158569"/>
    <lineage>
        <taxon>Bacteria</taxon>
        <taxon>Pseudomonadati</taxon>
        <taxon>Bacteroidota</taxon>
        <taxon>Flavobacteriia</taxon>
        <taxon>Flavobacteriales</taxon>
        <taxon>Candidatus Shikimatogenerans</taxon>
    </lineage>
</organism>
<comment type="function">
    <text evidence="3">Together with the chaperonin GroEL, plays an essential role in assisting protein folding. The GroEL-GroES system forms a nano-cage that allows encapsulation of the non-native substrate proteins and provides a physical environment optimized to promote and accelerate protein folding. GroES binds to the apical surface of the GroEL ring, thereby capping the opening of the GroEL channel.</text>
</comment>
<name>A0AAU7ZXG1_9FLAO</name>
<evidence type="ECO:0000313" key="4">
    <source>
        <dbReference type="EMBL" id="XCC45326.1"/>
    </source>
</evidence>
<dbReference type="PANTHER" id="PTHR10772:SF58">
    <property type="entry name" value="CO-CHAPERONIN GROES"/>
    <property type="match status" value="1"/>
</dbReference>
<keyword evidence="2 3" id="KW-0143">Chaperone</keyword>
<dbReference type="EMBL" id="CP158689">
    <property type="protein sequence ID" value="XCC45326.1"/>
    <property type="molecule type" value="Genomic_DNA"/>
</dbReference>
<dbReference type="GO" id="GO:0051082">
    <property type="term" value="F:unfolded protein binding"/>
    <property type="evidence" value="ECO:0007669"/>
    <property type="project" value="TreeGrafter"/>
</dbReference>
<dbReference type="PANTHER" id="PTHR10772">
    <property type="entry name" value="10 KDA HEAT SHOCK PROTEIN"/>
    <property type="match status" value="1"/>
</dbReference>
<evidence type="ECO:0000256" key="3">
    <source>
        <dbReference type="RuleBase" id="RU000535"/>
    </source>
</evidence>
<evidence type="ECO:0000256" key="2">
    <source>
        <dbReference type="ARBA" id="ARBA00023186"/>
    </source>
</evidence>
<sequence length="89" mass="10343">MSTLNIKPLHDRVLIKPIEKKNKRKIILNNIKQKLFRGKIIAIGSGKYNFKMTVKIGDIVLYNKYSGVKIKFNNNKYLIMHESDILAII</sequence>
<accession>A0AAU7ZXG1</accession>
<evidence type="ECO:0000256" key="1">
    <source>
        <dbReference type="ARBA" id="ARBA00006975"/>
    </source>
</evidence>
<dbReference type="GO" id="GO:0044183">
    <property type="term" value="F:protein folding chaperone"/>
    <property type="evidence" value="ECO:0007669"/>
    <property type="project" value="InterPro"/>
</dbReference>
<comment type="subunit">
    <text evidence="3">Heptamer of 7 subunits arranged in a ring.</text>
</comment>
<proteinExistence type="inferred from homology"/>
<dbReference type="CDD" id="cd00320">
    <property type="entry name" value="cpn10"/>
    <property type="match status" value="1"/>
</dbReference>
<dbReference type="InterPro" id="IPR037124">
    <property type="entry name" value="Chaperonin_GroES_sf"/>
</dbReference>
<dbReference type="GO" id="GO:0046872">
    <property type="term" value="F:metal ion binding"/>
    <property type="evidence" value="ECO:0007669"/>
    <property type="project" value="TreeGrafter"/>
</dbReference>
<dbReference type="FunFam" id="2.30.33.40:FF:000001">
    <property type="entry name" value="10 kDa chaperonin"/>
    <property type="match status" value="1"/>
</dbReference>
<reference evidence="4" key="1">
    <citation type="submission" date="2024-06" db="EMBL/GenBank/DDBJ databases">
        <title>Diversity, functionality, and evolutionary history of bacterial symbionts in false click beetles (Coleoptera, Throscidae).</title>
        <authorList>
            <person name="Wierz J.C."/>
            <person name="Malm H."/>
            <person name="Kaltenpoth M."/>
            <person name="Engl T."/>
        </authorList>
    </citation>
    <scope>NUCLEOTIDE SEQUENCE</scope>
    <source>
        <strain evidence="4">Ttur</strain>
    </source>
</reference>
<dbReference type="GO" id="GO:0005524">
    <property type="term" value="F:ATP binding"/>
    <property type="evidence" value="ECO:0007669"/>
    <property type="project" value="InterPro"/>
</dbReference>
<dbReference type="GO" id="GO:0051087">
    <property type="term" value="F:protein-folding chaperone binding"/>
    <property type="evidence" value="ECO:0007669"/>
    <property type="project" value="TreeGrafter"/>
</dbReference>
<dbReference type="InterPro" id="IPR011032">
    <property type="entry name" value="GroES-like_sf"/>
</dbReference>
<dbReference type="AlphaFoldDB" id="A0AAU7ZXG1"/>
<dbReference type="InterPro" id="IPR020818">
    <property type="entry name" value="Chaperonin_GroES"/>
</dbReference>
<gene>
    <name evidence="4" type="ORF">ABUS76_00125</name>
</gene>
<dbReference type="SUPFAM" id="SSF50129">
    <property type="entry name" value="GroES-like"/>
    <property type="match status" value="1"/>
</dbReference>
<dbReference type="Gene3D" id="2.30.33.40">
    <property type="entry name" value="GroES chaperonin"/>
    <property type="match status" value="1"/>
</dbReference>
<dbReference type="SMART" id="SM00883">
    <property type="entry name" value="Cpn10"/>
    <property type="match status" value="1"/>
</dbReference>
<dbReference type="Pfam" id="PF00166">
    <property type="entry name" value="Cpn10"/>
    <property type="match status" value="1"/>
</dbReference>
<protein>
    <recommendedName>
        <fullName evidence="3">10 kDa chaperonin</fullName>
    </recommendedName>
</protein>